<evidence type="ECO:0000259" key="5">
    <source>
        <dbReference type="PROSITE" id="PS50206"/>
    </source>
</evidence>
<accession>A0ABV8A0R1</accession>
<dbReference type="InterPro" id="IPR041382">
    <property type="entry name" value="SH3_16"/>
</dbReference>
<evidence type="ECO:0000313" key="7">
    <source>
        <dbReference type="EMBL" id="MFC3859278.1"/>
    </source>
</evidence>
<organism evidence="7 8">
    <name type="scientific">Deinococcus antarcticus</name>
    <dbReference type="NCBI Taxonomy" id="1298767"/>
    <lineage>
        <taxon>Bacteria</taxon>
        <taxon>Thermotogati</taxon>
        <taxon>Deinococcota</taxon>
        <taxon>Deinococci</taxon>
        <taxon>Deinococcales</taxon>
        <taxon>Deinococcaceae</taxon>
        <taxon>Deinococcus</taxon>
    </lineage>
</organism>
<dbReference type="InterPro" id="IPR001763">
    <property type="entry name" value="Rhodanese-like_dom"/>
</dbReference>
<dbReference type="EMBL" id="JBHRZF010000007">
    <property type="protein sequence ID" value="MFC3859278.1"/>
    <property type="molecule type" value="Genomic_DNA"/>
</dbReference>
<evidence type="ECO:0000313" key="8">
    <source>
        <dbReference type="Proteomes" id="UP001595748"/>
    </source>
</evidence>
<dbReference type="InterPro" id="IPR038765">
    <property type="entry name" value="Papain-like_cys_pep_sf"/>
</dbReference>
<evidence type="ECO:0000256" key="3">
    <source>
        <dbReference type="ARBA" id="ARBA00022801"/>
    </source>
</evidence>
<feature type="domain" description="NlpC/P60" evidence="6">
    <location>
        <begin position="169"/>
        <end position="284"/>
    </location>
</feature>
<sequence>MNNLDFRTHAFDSAAQLADVALQGRLDGQGWKWVTPRPVVAACRLSLKASPDELAAQVTEALPGEGLELLWGTTEPWWRARTLHDGYLGWVQAGDVVEERQWRPDLTVQALRAHVFAGPKVSSPVLAELCLGAQLQRLDAEAVEDDHRRWLPVLLPDGQEGWVQEVCFDQPNESVTALALRFLDAPYVWGGRSAWGLDCSGLTQTVYGAFGKVLPRDADQQQEATQVVDEPRAGDLAFFPGHVGLMLDGKRMIHANATGMRVTIETLGEGAYGGRLAASLSGFGRVQ</sequence>
<dbReference type="Pfam" id="PF00877">
    <property type="entry name" value="NLPC_P60"/>
    <property type="match status" value="1"/>
</dbReference>
<reference evidence="8" key="1">
    <citation type="journal article" date="2019" name="Int. J. Syst. Evol. Microbiol.">
        <title>The Global Catalogue of Microorganisms (GCM) 10K type strain sequencing project: providing services to taxonomists for standard genome sequencing and annotation.</title>
        <authorList>
            <consortium name="The Broad Institute Genomics Platform"/>
            <consortium name="The Broad Institute Genome Sequencing Center for Infectious Disease"/>
            <person name="Wu L."/>
            <person name="Ma J."/>
        </authorList>
    </citation>
    <scope>NUCLEOTIDE SEQUENCE [LARGE SCALE GENOMIC DNA]</scope>
    <source>
        <strain evidence="8">CCTCC AB 2013263</strain>
    </source>
</reference>
<feature type="domain" description="Rhodanese" evidence="5">
    <location>
        <begin position="37"/>
        <end position="99"/>
    </location>
</feature>
<evidence type="ECO:0000256" key="1">
    <source>
        <dbReference type="ARBA" id="ARBA00007074"/>
    </source>
</evidence>
<dbReference type="Gene3D" id="2.30.30.40">
    <property type="entry name" value="SH3 Domains"/>
    <property type="match status" value="1"/>
</dbReference>
<keyword evidence="8" id="KW-1185">Reference proteome</keyword>
<gene>
    <name evidence="7" type="ORF">ACFOPQ_00635</name>
</gene>
<dbReference type="Proteomes" id="UP001595748">
    <property type="component" value="Unassembled WGS sequence"/>
</dbReference>
<proteinExistence type="inferred from homology"/>
<dbReference type="PANTHER" id="PTHR47053:SF1">
    <property type="entry name" value="MUREIN DD-ENDOPEPTIDASE MEPH-RELATED"/>
    <property type="match status" value="1"/>
</dbReference>
<dbReference type="RefSeq" id="WP_380075443.1">
    <property type="nucleotide sequence ID" value="NZ_JBHRZF010000007.1"/>
</dbReference>
<dbReference type="InterPro" id="IPR000064">
    <property type="entry name" value="NLP_P60_dom"/>
</dbReference>
<dbReference type="SUPFAM" id="SSF54001">
    <property type="entry name" value="Cysteine proteinases"/>
    <property type="match status" value="1"/>
</dbReference>
<protein>
    <submittedName>
        <fullName evidence="7">C40 family peptidase</fullName>
    </submittedName>
</protein>
<evidence type="ECO:0000256" key="2">
    <source>
        <dbReference type="ARBA" id="ARBA00022670"/>
    </source>
</evidence>
<keyword evidence="4" id="KW-0788">Thiol protease</keyword>
<dbReference type="PROSITE" id="PS50206">
    <property type="entry name" value="RHODANESE_3"/>
    <property type="match status" value="1"/>
</dbReference>
<evidence type="ECO:0000259" key="6">
    <source>
        <dbReference type="PROSITE" id="PS51935"/>
    </source>
</evidence>
<dbReference type="Pfam" id="PF18348">
    <property type="entry name" value="SH3_16"/>
    <property type="match status" value="1"/>
</dbReference>
<comment type="similarity">
    <text evidence="1">Belongs to the peptidase C40 family.</text>
</comment>
<keyword evidence="2" id="KW-0645">Protease</keyword>
<dbReference type="Gene3D" id="3.90.1720.10">
    <property type="entry name" value="endopeptidase domain like (from Nostoc punctiforme)"/>
    <property type="match status" value="1"/>
</dbReference>
<evidence type="ECO:0000256" key="4">
    <source>
        <dbReference type="ARBA" id="ARBA00022807"/>
    </source>
</evidence>
<dbReference type="InterPro" id="IPR051202">
    <property type="entry name" value="Peptidase_C40"/>
</dbReference>
<keyword evidence="3" id="KW-0378">Hydrolase</keyword>
<dbReference type="PANTHER" id="PTHR47053">
    <property type="entry name" value="MUREIN DD-ENDOPEPTIDASE MEPH-RELATED"/>
    <property type="match status" value="1"/>
</dbReference>
<dbReference type="PROSITE" id="PS51935">
    <property type="entry name" value="NLPC_P60"/>
    <property type="match status" value="1"/>
</dbReference>
<name>A0ABV8A0R1_9DEIO</name>
<comment type="caution">
    <text evidence="7">The sequence shown here is derived from an EMBL/GenBank/DDBJ whole genome shotgun (WGS) entry which is preliminary data.</text>
</comment>